<comment type="caution">
    <text evidence="3">The sequence shown here is derived from an EMBL/GenBank/DDBJ whole genome shotgun (WGS) entry which is preliminary data.</text>
</comment>
<accession>A0A8S4PNQ2</accession>
<dbReference type="Proteomes" id="UP000749559">
    <property type="component" value="Unassembled WGS sequence"/>
</dbReference>
<protein>
    <recommendedName>
        <fullName evidence="2">Oxidoreductase-like domain-containing protein</fullName>
    </recommendedName>
</protein>
<feature type="compositionally biased region" description="Basic and acidic residues" evidence="1">
    <location>
        <begin position="118"/>
        <end position="128"/>
    </location>
</feature>
<feature type="compositionally biased region" description="Polar residues" evidence="1">
    <location>
        <begin position="102"/>
        <end position="117"/>
    </location>
</feature>
<dbReference type="InterPro" id="IPR019180">
    <property type="entry name" value="Oxidoreductase-like_N"/>
</dbReference>
<dbReference type="InterPro" id="IPR039251">
    <property type="entry name" value="OXLD1"/>
</dbReference>
<evidence type="ECO:0000256" key="1">
    <source>
        <dbReference type="SAM" id="MobiDB-lite"/>
    </source>
</evidence>
<dbReference type="PANTHER" id="PTHR21193:SF3">
    <property type="entry name" value="OXIDOREDUCTASE-LIKE DOMAIN-CONTAINING PROTEIN 1"/>
    <property type="match status" value="1"/>
</dbReference>
<evidence type="ECO:0000259" key="2">
    <source>
        <dbReference type="Pfam" id="PF09791"/>
    </source>
</evidence>
<name>A0A8S4PNQ2_OWEFU</name>
<feature type="domain" description="Oxidoreductase-like" evidence="2">
    <location>
        <begin position="199"/>
        <end position="229"/>
    </location>
</feature>
<organism evidence="3 4">
    <name type="scientific">Owenia fusiformis</name>
    <name type="common">Polychaete worm</name>
    <dbReference type="NCBI Taxonomy" id="6347"/>
    <lineage>
        <taxon>Eukaryota</taxon>
        <taxon>Metazoa</taxon>
        <taxon>Spiralia</taxon>
        <taxon>Lophotrochozoa</taxon>
        <taxon>Annelida</taxon>
        <taxon>Polychaeta</taxon>
        <taxon>Sedentaria</taxon>
        <taxon>Canalipalpata</taxon>
        <taxon>Sabellida</taxon>
        <taxon>Oweniida</taxon>
        <taxon>Oweniidae</taxon>
        <taxon>Owenia</taxon>
    </lineage>
</organism>
<dbReference type="EMBL" id="CAIIXF020000009">
    <property type="protein sequence ID" value="CAH1793382.1"/>
    <property type="molecule type" value="Genomic_DNA"/>
</dbReference>
<keyword evidence="4" id="KW-1185">Reference proteome</keyword>
<reference evidence="3" key="1">
    <citation type="submission" date="2022-03" db="EMBL/GenBank/DDBJ databases">
        <authorList>
            <person name="Martin C."/>
        </authorList>
    </citation>
    <scope>NUCLEOTIDE SEQUENCE</scope>
</reference>
<dbReference type="AlphaFoldDB" id="A0A8S4PNQ2"/>
<sequence>NLYDVIWDIPPYYSEKSKNSQQILINSQYSIYRCFVLMIIRRLMLTSTRMCYLIQLLHYGKPAKQPLQCSKVINSCVSNLCNKIDPSVFDIKTAITIDSQKVNTKDASQNNEQAQSRSKAEDYERSNSKGDATLCDTSVLNTARLTTKDDTQNIVTLSRSQLPETLSTKPDTDPPELQIYIHEGVSKLSTDDVVPGKGPPPLPPEFCCMSGCANCVWIAYADELKDYYKDGGDKAKAEIMKIEDANLRSFLLLELS</sequence>
<proteinExistence type="predicted"/>
<feature type="non-terminal residue" evidence="3">
    <location>
        <position position="256"/>
    </location>
</feature>
<dbReference type="Pfam" id="PF09791">
    <property type="entry name" value="Oxidored-like"/>
    <property type="match status" value="1"/>
</dbReference>
<gene>
    <name evidence="3" type="ORF">OFUS_LOCUS18238</name>
</gene>
<evidence type="ECO:0000313" key="3">
    <source>
        <dbReference type="EMBL" id="CAH1793382.1"/>
    </source>
</evidence>
<evidence type="ECO:0000313" key="4">
    <source>
        <dbReference type="Proteomes" id="UP000749559"/>
    </source>
</evidence>
<dbReference type="PANTHER" id="PTHR21193">
    <property type="entry name" value="OXIDOREDUCTASE-LIKE DOMAIN-CONTAINING PROTEIN 1"/>
    <property type="match status" value="1"/>
</dbReference>
<dbReference type="GO" id="GO:0005739">
    <property type="term" value="C:mitochondrion"/>
    <property type="evidence" value="ECO:0007669"/>
    <property type="project" value="TreeGrafter"/>
</dbReference>
<feature type="region of interest" description="Disordered" evidence="1">
    <location>
        <begin position="102"/>
        <end position="129"/>
    </location>
</feature>